<feature type="transmembrane region" description="Helical" evidence="6">
    <location>
        <begin position="241"/>
        <end position="270"/>
    </location>
</feature>
<feature type="transmembrane region" description="Helical" evidence="6">
    <location>
        <begin position="148"/>
        <end position="175"/>
    </location>
</feature>
<dbReference type="InterPro" id="IPR011701">
    <property type="entry name" value="MFS"/>
</dbReference>
<dbReference type="SUPFAM" id="SSF103473">
    <property type="entry name" value="MFS general substrate transporter"/>
    <property type="match status" value="1"/>
</dbReference>
<sequence>MSSAILQSLVTEHSAEPARRLSAETTAPLTALPLHQTQSAPAKEIELRPLPGPANNNNNNNNSDGVNPVSTAETRHGNLELMSRRDTTPEAPADAATVVPTIWEPYRNRFRLMLTCATALAEGMSDSAAGALIPYMEASVFPFPPFSLYYHIGYAQVSLIFVGQALGFIVAAVFLDSLRQALGHARTLGLAQALMTLAYVPMIAGAPFPVVVLAFFLVGFGIAVNIAIANTFCGRLARGTFVLGCMHGCYGLGGVLGPLAATSIVAAAGAPFWTRYYILTMGVFALSIGAAVWAFGGYDEELSRQHHGADVDADADAGSSAATTGNRRRDALWSMAGSLRTRLVLLGSIFIFCYQGAEVSISGWVISFLIEARDGHPASVGYVTAGFWGGITLGRFLLVAPAQRIGENKYVYGLVVGALVFELIVWLVPNVVGNAVAVSIVGVLLGPVYPCAMSSFLRGMSHKESLSDMGTISAFGSMGGAVWPFIVGLLAQAVDTWVLHPIVIVAFIGMLLCWYGIPDEKRRSE</sequence>
<dbReference type="Gene3D" id="1.20.1250.20">
    <property type="entry name" value="MFS general substrate transporter like domains"/>
    <property type="match status" value="2"/>
</dbReference>
<feature type="compositionally biased region" description="Polar residues" evidence="5">
    <location>
        <begin position="1"/>
        <end position="11"/>
    </location>
</feature>
<dbReference type="Pfam" id="PF07690">
    <property type="entry name" value="MFS_1"/>
    <property type="match status" value="1"/>
</dbReference>
<evidence type="ECO:0000313" key="7">
    <source>
        <dbReference type="EMBL" id="OAA47483.1"/>
    </source>
</evidence>
<feature type="region of interest" description="Disordered" evidence="5">
    <location>
        <begin position="1"/>
        <end position="20"/>
    </location>
</feature>
<dbReference type="InterPro" id="IPR036259">
    <property type="entry name" value="MFS_trans_sf"/>
</dbReference>
<accession>A0A167H4P4</accession>
<feature type="transmembrane region" description="Helical" evidence="6">
    <location>
        <begin position="497"/>
        <end position="517"/>
    </location>
</feature>
<keyword evidence="4 6" id="KW-0472">Membrane</keyword>
<evidence type="ECO:0000256" key="4">
    <source>
        <dbReference type="ARBA" id="ARBA00023136"/>
    </source>
</evidence>
<keyword evidence="8" id="KW-1185">Reference proteome</keyword>
<comment type="subcellular location">
    <subcellularLocation>
        <location evidence="1">Membrane</location>
        <topology evidence="1">Multi-pass membrane protein</topology>
    </subcellularLocation>
</comment>
<dbReference type="AlphaFoldDB" id="A0A167H4P4"/>
<evidence type="ECO:0000256" key="2">
    <source>
        <dbReference type="ARBA" id="ARBA00022692"/>
    </source>
</evidence>
<evidence type="ECO:0000256" key="3">
    <source>
        <dbReference type="ARBA" id="ARBA00022989"/>
    </source>
</evidence>
<proteinExistence type="predicted"/>
<feature type="region of interest" description="Disordered" evidence="5">
    <location>
        <begin position="47"/>
        <end position="71"/>
    </location>
</feature>
<comment type="caution">
    <text evidence="7">The sequence shown here is derived from an EMBL/GenBank/DDBJ whole genome shotgun (WGS) entry which is preliminary data.</text>
</comment>
<gene>
    <name evidence="7" type="ORF">BBO_02938</name>
</gene>
<dbReference type="OrthoDB" id="413079at2759"/>
<feature type="transmembrane region" description="Helical" evidence="6">
    <location>
        <begin position="343"/>
        <end position="367"/>
    </location>
</feature>
<evidence type="ECO:0000256" key="5">
    <source>
        <dbReference type="SAM" id="MobiDB-lite"/>
    </source>
</evidence>
<feature type="transmembrane region" description="Helical" evidence="6">
    <location>
        <begin position="379"/>
        <end position="398"/>
    </location>
</feature>
<feature type="transmembrane region" description="Helical" evidence="6">
    <location>
        <begin position="187"/>
        <end position="204"/>
    </location>
</feature>
<dbReference type="InterPro" id="IPR051788">
    <property type="entry name" value="MFS_Transporter"/>
</dbReference>
<protein>
    <submittedName>
        <fullName evidence="7">Major facilitator superfamily domain, general substrate transporter</fullName>
    </submittedName>
</protein>
<feature type="transmembrane region" description="Helical" evidence="6">
    <location>
        <begin position="410"/>
        <end position="429"/>
    </location>
</feature>
<feature type="transmembrane region" description="Helical" evidence="6">
    <location>
        <begin position="469"/>
        <end position="491"/>
    </location>
</feature>
<dbReference type="GO" id="GO:0022857">
    <property type="term" value="F:transmembrane transporter activity"/>
    <property type="evidence" value="ECO:0007669"/>
    <property type="project" value="InterPro"/>
</dbReference>
<reference evidence="7 8" key="1">
    <citation type="journal article" date="2016" name="Genome Biol. Evol.">
        <title>Divergent and convergent evolution of fungal pathogenicity.</title>
        <authorList>
            <person name="Shang Y."/>
            <person name="Xiao G."/>
            <person name="Zheng P."/>
            <person name="Cen K."/>
            <person name="Zhan S."/>
            <person name="Wang C."/>
        </authorList>
    </citation>
    <scope>NUCLEOTIDE SEQUENCE [LARGE SCALE GENOMIC DNA]</scope>
    <source>
        <strain evidence="7 8">RCEF 3172</strain>
    </source>
</reference>
<keyword evidence="3 6" id="KW-1133">Transmembrane helix</keyword>
<dbReference type="PANTHER" id="PTHR23514:SF6">
    <property type="entry name" value="MAJOR FACILITATOR SUPERFAMILY (MFS) PROFILE DOMAIN-CONTAINING PROTEIN"/>
    <property type="match status" value="1"/>
</dbReference>
<feature type="transmembrane region" description="Helical" evidence="6">
    <location>
        <begin position="435"/>
        <end position="457"/>
    </location>
</feature>
<dbReference type="PANTHER" id="PTHR23514">
    <property type="entry name" value="BYPASS OF STOP CODON PROTEIN 6"/>
    <property type="match status" value="1"/>
</dbReference>
<feature type="transmembrane region" description="Helical" evidence="6">
    <location>
        <begin position="276"/>
        <end position="296"/>
    </location>
</feature>
<feature type="transmembrane region" description="Helical" evidence="6">
    <location>
        <begin position="210"/>
        <end position="229"/>
    </location>
</feature>
<dbReference type="FunFam" id="1.20.1250.20:FF:000286">
    <property type="entry name" value="MFS efflux transporter"/>
    <property type="match status" value="1"/>
</dbReference>
<evidence type="ECO:0000313" key="8">
    <source>
        <dbReference type="Proteomes" id="UP000076863"/>
    </source>
</evidence>
<name>A0A167H4P4_9HYPO</name>
<dbReference type="EMBL" id="AZHA01000006">
    <property type="protein sequence ID" value="OAA47483.1"/>
    <property type="molecule type" value="Genomic_DNA"/>
</dbReference>
<organism evidence="7 8">
    <name type="scientific">Beauveria brongniartii RCEF 3172</name>
    <dbReference type="NCBI Taxonomy" id="1081107"/>
    <lineage>
        <taxon>Eukaryota</taxon>
        <taxon>Fungi</taxon>
        <taxon>Dikarya</taxon>
        <taxon>Ascomycota</taxon>
        <taxon>Pezizomycotina</taxon>
        <taxon>Sordariomycetes</taxon>
        <taxon>Hypocreomycetidae</taxon>
        <taxon>Hypocreales</taxon>
        <taxon>Cordycipitaceae</taxon>
        <taxon>Beauveria</taxon>
        <taxon>Beauveria brongniartii</taxon>
    </lineage>
</organism>
<evidence type="ECO:0000256" key="1">
    <source>
        <dbReference type="ARBA" id="ARBA00004141"/>
    </source>
</evidence>
<dbReference type="GO" id="GO:0016020">
    <property type="term" value="C:membrane"/>
    <property type="evidence" value="ECO:0007669"/>
    <property type="project" value="UniProtKB-SubCell"/>
</dbReference>
<evidence type="ECO:0000256" key="6">
    <source>
        <dbReference type="SAM" id="Phobius"/>
    </source>
</evidence>
<keyword evidence="2 6" id="KW-0812">Transmembrane</keyword>
<dbReference type="Proteomes" id="UP000076863">
    <property type="component" value="Unassembled WGS sequence"/>
</dbReference>